<dbReference type="EMBL" id="UOFB01000187">
    <property type="protein sequence ID" value="VAW47283.1"/>
    <property type="molecule type" value="Genomic_DNA"/>
</dbReference>
<reference evidence="3" key="1">
    <citation type="submission" date="2018-06" db="EMBL/GenBank/DDBJ databases">
        <authorList>
            <person name="Zhirakovskaya E."/>
        </authorList>
    </citation>
    <scope>NUCLEOTIDE SEQUENCE</scope>
</reference>
<protein>
    <recommendedName>
        <fullName evidence="2">HTH tetR-type domain-containing protein</fullName>
    </recommendedName>
</protein>
<dbReference type="InterPro" id="IPR001647">
    <property type="entry name" value="HTH_TetR"/>
</dbReference>
<sequence length="189" mass="22546">MPKNIVTREEWLNLGLMLLNQEGKSALVVEKMAKLLGVSKTSYYWYFKTRHDFLFELAEYWVKKGTKSYIEASEKYKSNKEKLYHLTKSVFIQGHSLNSIRFWREIAKENSAIESIVKRVEIQRMEYIQSLLISEFNVYEACHRADMLYHYFLGWSERHQGTVLDESDFNLIWNNIIEPMIKKEDCHST</sequence>
<dbReference type="GO" id="GO:0003677">
    <property type="term" value="F:DNA binding"/>
    <property type="evidence" value="ECO:0007669"/>
    <property type="project" value="UniProtKB-KW"/>
</dbReference>
<dbReference type="AlphaFoldDB" id="A0A3B0W4J7"/>
<proteinExistence type="predicted"/>
<evidence type="ECO:0000259" key="2">
    <source>
        <dbReference type="PROSITE" id="PS50977"/>
    </source>
</evidence>
<gene>
    <name evidence="3" type="ORF">MNBD_GAMMA04-2025</name>
</gene>
<name>A0A3B0W4J7_9ZZZZ</name>
<dbReference type="InterPro" id="IPR009057">
    <property type="entry name" value="Homeodomain-like_sf"/>
</dbReference>
<keyword evidence="1" id="KW-0238">DNA-binding</keyword>
<organism evidence="3">
    <name type="scientific">hydrothermal vent metagenome</name>
    <dbReference type="NCBI Taxonomy" id="652676"/>
    <lineage>
        <taxon>unclassified sequences</taxon>
        <taxon>metagenomes</taxon>
        <taxon>ecological metagenomes</taxon>
    </lineage>
</organism>
<evidence type="ECO:0000313" key="3">
    <source>
        <dbReference type="EMBL" id="VAW47283.1"/>
    </source>
</evidence>
<accession>A0A3B0W4J7</accession>
<dbReference type="Gene3D" id="1.10.357.10">
    <property type="entry name" value="Tetracycline Repressor, domain 2"/>
    <property type="match status" value="1"/>
</dbReference>
<evidence type="ECO:0000256" key="1">
    <source>
        <dbReference type="ARBA" id="ARBA00023125"/>
    </source>
</evidence>
<dbReference type="PROSITE" id="PS50977">
    <property type="entry name" value="HTH_TETR_2"/>
    <property type="match status" value="1"/>
</dbReference>
<dbReference type="SUPFAM" id="SSF46689">
    <property type="entry name" value="Homeodomain-like"/>
    <property type="match status" value="1"/>
</dbReference>
<feature type="domain" description="HTH tetR-type" evidence="2">
    <location>
        <begin position="5"/>
        <end position="65"/>
    </location>
</feature>